<proteinExistence type="predicted"/>
<keyword evidence="3" id="KW-1185">Reference proteome</keyword>
<dbReference type="EMBL" id="CP133621">
    <property type="protein sequence ID" value="WMV51014.1"/>
    <property type="molecule type" value="Genomic_DNA"/>
</dbReference>
<dbReference type="AlphaFoldDB" id="A0AAF0UTF0"/>
<gene>
    <name evidence="2" type="ORF">MTR67_044399</name>
</gene>
<sequence>MVMREIEPSLLQLLHQIELDLDELLQGQAEKETVFMLSLVNESKRIRQMLSLATVRVQGCLKTRPSHSQPRPRESSQPVVATISRGATRGWHGSEPYKGAKPRHHFTTRGHDHGLWKGSWGCLSLMGVSG</sequence>
<evidence type="ECO:0000313" key="3">
    <source>
        <dbReference type="Proteomes" id="UP001234989"/>
    </source>
</evidence>
<accession>A0AAF0UTF0</accession>
<name>A0AAF0UTF0_SOLVR</name>
<evidence type="ECO:0000256" key="1">
    <source>
        <dbReference type="SAM" id="MobiDB-lite"/>
    </source>
</evidence>
<feature type="region of interest" description="Disordered" evidence="1">
    <location>
        <begin position="61"/>
        <end position="110"/>
    </location>
</feature>
<dbReference type="Proteomes" id="UP001234989">
    <property type="component" value="Chromosome 10"/>
</dbReference>
<protein>
    <submittedName>
        <fullName evidence="2">Uncharacterized protein</fullName>
    </submittedName>
</protein>
<evidence type="ECO:0000313" key="2">
    <source>
        <dbReference type="EMBL" id="WMV51014.1"/>
    </source>
</evidence>
<organism evidence="2 3">
    <name type="scientific">Solanum verrucosum</name>
    <dbReference type="NCBI Taxonomy" id="315347"/>
    <lineage>
        <taxon>Eukaryota</taxon>
        <taxon>Viridiplantae</taxon>
        <taxon>Streptophyta</taxon>
        <taxon>Embryophyta</taxon>
        <taxon>Tracheophyta</taxon>
        <taxon>Spermatophyta</taxon>
        <taxon>Magnoliopsida</taxon>
        <taxon>eudicotyledons</taxon>
        <taxon>Gunneridae</taxon>
        <taxon>Pentapetalae</taxon>
        <taxon>asterids</taxon>
        <taxon>lamiids</taxon>
        <taxon>Solanales</taxon>
        <taxon>Solanaceae</taxon>
        <taxon>Solanoideae</taxon>
        <taxon>Solaneae</taxon>
        <taxon>Solanum</taxon>
    </lineage>
</organism>
<reference evidence="2" key="1">
    <citation type="submission" date="2023-08" db="EMBL/GenBank/DDBJ databases">
        <title>A de novo genome assembly of Solanum verrucosum Schlechtendal, a Mexican diploid species geographically isolated from the other diploid A-genome species in potato relatives.</title>
        <authorList>
            <person name="Hosaka K."/>
        </authorList>
    </citation>
    <scope>NUCLEOTIDE SEQUENCE</scope>
    <source>
        <tissue evidence="2">Young leaves</tissue>
    </source>
</reference>